<dbReference type="AlphaFoldDB" id="A0A2P8D667"/>
<feature type="chain" id="PRO_5015116833" evidence="1">
    <location>
        <begin position="22"/>
        <end position="380"/>
    </location>
</feature>
<gene>
    <name evidence="2" type="ORF">B0I18_103295</name>
</gene>
<accession>A0A2P8D667</accession>
<dbReference type="SUPFAM" id="SSF102588">
    <property type="entry name" value="LmbE-like"/>
    <property type="match status" value="1"/>
</dbReference>
<comment type="caution">
    <text evidence="2">The sequence shown here is derived from an EMBL/GenBank/DDBJ whole genome shotgun (WGS) entry which is preliminary data.</text>
</comment>
<reference evidence="2 3" key="1">
    <citation type="submission" date="2018-03" db="EMBL/GenBank/DDBJ databases">
        <title>Genomic Encyclopedia of Type Strains, Phase III (KMG-III): the genomes of soil and plant-associated and newly described type strains.</title>
        <authorList>
            <person name="Whitman W."/>
        </authorList>
    </citation>
    <scope>NUCLEOTIDE SEQUENCE [LARGE SCALE GENOMIC DNA]</scope>
    <source>
        <strain evidence="2 3">CGMCC 1.12700</strain>
    </source>
</reference>
<protein>
    <submittedName>
        <fullName evidence="2">Putative secreted protein (Por secretion system target)</fullName>
    </submittedName>
</protein>
<sequence length="380" mass="42651">MVSRYLFAALIFLLLPFLSPAQNKVSVYVVAHPDDWQLFMGNDAYVDIQDTTNKVVFILTTSGDATCSRPQINMKLARSREHGVLNSIRFCSDMRSRVDSSCRTRTVNINGHDILCYPYKNVRSYFLRLPDGCFKSGYKGQSIEYLHNGTIDRIAAIDESETYNGWSDLVTTIRTIIAEETRGKSDITINYQDHDKSYNVNDHPDHIFTGLAASQAAAAFPGIKHVGYMDYNIAKKTINLAPEEIAIKSGIYALADFGITEQGDFSSFDKAHLEFLTRTYSRRLPSVDSAGNPVYALELKAYPSPAHGDKVWVQFFMNGVQEVTLLLRDMNGNLIWKNDAVHAVRGENIAEVPLNTVVPGIYTISLYTGSNREHIKLVRL</sequence>
<keyword evidence="1" id="KW-0732">Signal</keyword>
<dbReference type="Pfam" id="PF02585">
    <property type="entry name" value="PIG-L"/>
    <property type="match status" value="1"/>
</dbReference>
<dbReference type="InterPro" id="IPR024078">
    <property type="entry name" value="LmbE-like_dom_sf"/>
</dbReference>
<dbReference type="OrthoDB" id="6064917at2"/>
<evidence type="ECO:0000256" key="1">
    <source>
        <dbReference type="SAM" id="SignalP"/>
    </source>
</evidence>
<dbReference type="Gene3D" id="3.40.50.10320">
    <property type="entry name" value="LmbE-like"/>
    <property type="match status" value="1"/>
</dbReference>
<dbReference type="RefSeq" id="WP_106522893.1">
    <property type="nucleotide sequence ID" value="NZ_PYGD01000003.1"/>
</dbReference>
<name>A0A2P8D667_9BACT</name>
<evidence type="ECO:0000313" key="2">
    <source>
        <dbReference type="EMBL" id="PSK92713.1"/>
    </source>
</evidence>
<dbReference type="EMBL" id="PYGD01000003">
    <property type="protein sequence ID" value="PSK92713.1"/>
    <property type="molecule type" value="Genomic_DNA"/>
</dbReference>
<keyword evidence="3" id="KW-1185">Reference proteome</keyword>
<feature type="signal peptide" evidence="1">
    <location>
        <begin position="1"/>
        <end position="21"/>
    </location>
</feature>
<organism evidence="2 3">
    <name type="scientific">Taibaiella chishuiensis</name>
    <dbReference type="NCBI Taxonomy" id="1434707"/>
    <lineage>
        <taxon>Bacteria</taxon>
        <taxon>Pseudomonadati</taxon>
        <taxon>Bacteroidota</taxon>
        <taxon>Chitinophagia</taxon>
        <taxon>Chitinophagales</taxon>
        <taxon>Chitinophagaceae</taxon>
        <taxon>Taibaiella</taxon>
    </lineage>
</organism>
<evidence type="ECO:0000313" key="3">
    <source>
        <dbReference type="Proteomes" id="UP000240572"/>
    </source>
</evidence>
<proteinExistence type="predicted"/>
<dbReference type="Proteomes" id="UP000240572">
    <property type="component" value="Unassembled WGS sequence"/>
</dbReference>
<dbReference type="InterPro" id="IPR003737">
    <property type="entry name" value="GlcNAc_PI_deacetylase-related"/>
</dbReference>